<dbReference type="InterPro" id="IPR015887">
    <property type="entry name" value="DNA_glyclase_Znf_dom_DNA_BS"/>
</dbReference>
<proteinExistence type="inferred from homology"/>
<organism evidence="16 17">
    <name type="scientific">Mesoplasma lactucae ATCC 49193</name>
    <dbReference type="NCBI Taxonomy" id="81460"/>
    <lineage>
        <taxon>Bacteria</taxon>
        <taxon>Bacillati</taxon>
        <taxon>Mycoplasmatota</taxon>
        <taxon>Mollicutes</taxon>
        <taxon>Entomoplasmatales</taxon>
        <taxon>Entomoplasmataceae</taxon>
        <taxon>Mesoplasma</taxon>
    </lineage>
</organism>
<evidence type="ECO:0000256" key="9">
    <source>
        <dbReference type="ARBA" id="ARBA00022833"/>
    </source>
</evidence>
<protein>
    <submittedName>
        <fullName evidence="16">DNA-formamidopyrimidine glycosylase</fullName>
    </submittedName>
</protein>
<dbReference type="FunFam" id="1.10.8.50:FF:000003">
    <property type="entry name" value="Formamidopyrimidine-DNA glycosylase"/>
    <property type="match status" value="1"/>
</dbReference>
<dbReference type="AlphaFoldDB" id="A0A291IS86"/>
<evidence type="ECO:0000256" key="8">
    <source>
        <dbReference type="ARBA" id="ARBA00022801"/>
    </source>
</evidence>
<dbReference type="InterPro" id="IPR010979">
    <property type="entry name" value="Ribosomal_uS13-like_H2TH"/>
</dbReference>
<dbReference type="SUPFAM" id="SSF81624">
    <property type="entry name" value="N-terminal domain of MutM-like DNA repair proteins"/>
    <property type="match status" value="1"/>
</dbReference>
<dbReference type="Gene3D" id="1.10.8.50">
    <property type="match status" value="1"/>
</dbReference>
<dbReference type="SUPFAM" id="SSF46946">
    <property type="entry name" value="S13-like H2TH domain"/>
    <property type="match status" value="1"/>
</dbReference>
<dbReference type="Proteomes" id="UP000232227">
    <property type="component" value="Chromosome"/>
</dbReference>
<dbReference type="SMART" id="SM01232">
    <property type="entry name" value="H2TH"/>
    <property type="match status" value="1"/>
</dbReference>
<dbReference type="Pfam" id="PF06827">
    <property type="entry name" value="zf-FPG_IleRS"/>
    <property type="match status" value="1"/>
</dbReference>
<keyword evidence="14" id="KW-0326">Glycosidase</keyword>
<comment type="subunit">
    <text evidence="4">Monomer.</text>
</comment>
<dbReference type="RefSeq" id="WP_096862845.1">
    <property type="nucleotide sequence ID" value="NZ_CP023668.1"/>
</dbReference>
<dbReference type="Pfam" id="PF01149">
    <property type="entry name" value="Fapy_DNA_glyco"/>
    <property type="match status" value="1"/>
</dbReference>
<comment type="catalytic activity">
    <reaction evidence="15">
        <text>2'-deoxyribonucleotide-(2'-deoxyribose 5'-phosphate)-2'-deoxyribonucleotide-DNA = a 3'-end 2'-deoxyribonucleotide-(2,3-dehydro-2,3-deoxyribose 5'-phosphate)-DNA + a 5'-end 5'-phospho-2'-deoxyribonucleoside-DNA + H(+)</text>
        <dbReference type="Rhea" id="RHEA:66592"/>
        <dbReference type="Rhea" id="RHEA-COMP:13180"/>
        <dbReference type="Rhea" id="RHEA-COMP:16897"/>
        <dbReference type="Rhea" id="RHEA-COMP:17067"/>
        <dbReference type="ChEBI" id="CHEBI:15378"/>
        <dbReference type="ChEBI" id="CHEBI:136412"/>
        <dbReference type="ChEBI" id="CHEBI:157695"/>
        <dbReference type="ChEBI" id="CHEBI:167181"/>
        <dbReference type="EC" id="4.2.99.18"/>
    </reaction>
</comment>
<name>A0A291IS86_9MOLU</name>
<comment type="cofactor">
    <cofactor evidence="2">
        <name>Zn(2+)</name>
        <dbReference type="ChEBI" id="CHEBI:29105"/>
    </cofactor>
</comment>
<comment type="catalytic activity">
    <reaction evidence="1">
        <text>Hydrolysis of DNA containing ring-opened 7-methylguanine residues, releasing 2,6-diamino-4-hydroxy-5-(N-methyl)formamidopyrimidine.</text>
        <dbReference type="EC" id="3.2.2.23"/>
    </reaction>
</comment>
<evidence type="ECO:0000256" key="3">
    <source>
        <dbReference type="ARBA" id="ARBA00009409"/>
    </source>
</evidence>
<dbReference type="InterPro" id="IPR000214">
    <property type="entry name" value="Znf_DNA_glyclase/AP_lyase"/>
</dbReference>
<dbReference type="InterPro" id="IPR012319">
    <property type="entry name" value="FPG_cat"/>
</dbReference>
<dbReference type="GO" id="GO:0003690">
    <property type="term" value="F:double-stranded DNA binding"/>
    <property type="evidence" value="ECO:0007669"/>
    <property type="project" value="UniProtKB-ARBA"/>
</dbReference>
<dbReference type="PROSITE" id="PS51068">
    <property type="entry name" value="FPG_CAT"/>
    <property type="match status" value="1"/>
</dbReference>
<dbReference type="CDD" id="cd08966">
    <property type="entry name" value="EcFpg-like_N"/>
    <property type="match status" value="1"/>
</dbReference>
<dbReference type="NCBIfam" id="NF002211">
    <property type="entry name" value="PRK01103.1"/>
    <property type="match status" value="1"/>
</dbReference>
<dbReference type="Pfam" id="PF06831">
    <property type="entry name" value="H2TH"/>
    <property type="match status" value="1"/>
</dbReference>
<evidence type="ECO:0000256" key="5">
    <source>
        <dbReference type="ARBA" id="ARBA00022723"/>
    </source>
</evidence>
<reference evidence="16 17" key="1">
    <citation type="submission" date="2017-09" db="EMBL/GenBank/DDBJ databases">
        <title>SPAdes assembly of the Mesoplasma lactucae genome.</title>
        <authorList>
            <person name="Knight T.F."/>
            <person name="Rubinstein R."/>
            <person name="Citino T."/>
        </authorList>
    </citation>
    <scope>NUCLEOTIDE SEQUENCE [LARGE SCALE GENOMIC DNA]</scope>
    <source>
        <strain evidence="16 17">831-C4</strain>
    </source>
</reference>
<keyword evidence="12" id="KW-0456">Lyase</keyword>
<dbReference type="GO" id="GO:0006284">
    <property type="term" value="P:base-excision repair"/>
    <property type="evidence" value="ECO:0007669"/>
    <property type="project" value="InterPro"/>
</dbReference>
<keyword evidence="10" id="KW-0238">DNA-binding</keyword>
<dbReference type="InterPro" id="IPR020629">
    <property type="entry name" value="FPG_Glyclase"/>
</dbReference>
<evidence type="ECO:0000256" key="4">
    <source>
        <dbReference type="ARBA" id="ARBA00011245"/>
    </source>
</evidence>
<dbReference type="SUPFAM" id="SSF57716">
    <property type="entry name" value="Glucocorticoid receptor-like (DNA-binding domain)"/>
    <property type="match status" value="1"/>
</dbReference>
<dbReference type="PANTHER" id="PTHR22993">
    <property type="entry name" value="FORMAMIDOPYRIMIDINE-DNA GLYCOSYLASE"/>
    <property type="match status" value="1"/>
</dbReference>
<dbReference type="PROSITE" id="PS51066">
    <property type="entry name" value="ZF_FPG_2"/>
    <property type="match status" value="1"/>
</dbReference>
<dbReference type="PROSITE" id="PS01242">
    <property type="entry name" value="ZF_FPG_1"/>
    <property type="match status" value="1"/>
</dbReference>
<dbReference type="GO" id="GO:0034039">
    <property type="term" value="F:8-oxo-7,8-dihydroguanine DNA N-glycosylase activity"/>
    <property type="evidence" value="ECO:0007669"/>
    <property type="project" value="TreeGrafter"/>
</dbReference>
<dbReference type="OrthoDB" id="9800855at2"/>
<dbReference type="InterPro" id="IPR010663">
    <property type="entry name" value="Znf_FPG/IleRS"/>
</dbReference>
<evidence type="ECO:0000256" key="15">
    <source>
        <dbReference type="ARBA" id="ARBA00044632"/>
    </source>
</evidence>
<evidence type="ECO:0000256" key="2">
    <source>
        <dbReference type="ARBA" id="ARBA00001947"/>
    </source>
</evidence>
<dbReference type="GO" id="GO:0008270">
    <property type="term" value="F:zinc ion binding"/>
    <property type="evidence" value="ECO:0007669"/>
    <property type="project" value="UniProtKB-KW"/>
</dbReference>
<keyword evidence="8" id="KW-0378">Hydrolase</keyword>
<evidence type="ECO:0000256" key="7">
    <source>
        <dbReference type="ARBA" id="ARBA00022771"/>
    </source>
</evidence>
<keyword evidence="7" id="KW-0863">Zinc-finger</keyword>
<keyword evidence="13" id="KW-0511">Multifunctional enzyme</keyword>
<evidence type="ECO:0000256" key="1">
    <source>
        <dbReference type="ARBA" id="ARBA00001668"/>
    </source>
</evidence>
<dbReference type="KEGG" id="mlac:CP520_02205"/>
<dbReference type="Gene3D" id="3.20.190.10">
    <property type="entry name" value="MutM-like, N-terminal"/>
    <property type="match status" value="1"/>
</dbReference>
<keyword evidence="9" id="KW-0862">Zinc</keyword>
<gene>
    <name evidence="16" type="ORF">CP520_02205</name>
</gene>
<dbReference type="GO" id="GO:0003684">
    <property type="term" value="F:damaged DNA binding"/>
    <property type="evidence" value="ECO:0007669"/>
    <property type="project" value="InterPro"/>
</dbReference>
<sequence>MPELPEVRMVVRYLNENVQGKTIDKVNIFYKRLLVDTTILELQNNLPGQIIESVQPYGKYIIFHLTDFEMISHLRMEGKWICENPETFTYGESLLEAQFWLKDDANILRYYDSRRFGTLQLVKKGEWKNLPSIAKLGPEPFDKEATPEYLYSKTSKTTRAIKTVLLDQTVLLGLGNIYVNEVLWASEINPEEPANRLTLADDKKILEKSREILNDSIAHGGTTIHSFAFGDKHVGEYQRLLKVHGKNGKECPRCGAKIVKTVVGGRGTYYCPVCQKIK</sequence>
<evidence type="ECO:0000256" key="12">
    <source>
        <dbReference type="ARBA" id="ARBA00023239"/>
    </source>
</evidence>
<dbReference type="PANTHER" id="PTHR22993:SF9">
    <property type="entry name" value="FORMAMIDOPYRIMIDINE-DNA GLYCOSYLASE"/>
    <property type="match status" value="1"/>
</dbReference>
<evidence type="ECO:0000256" key="11">
    <source>
        <dbReference type="ARBA" id="ARBA00023204"/>
    </source>
</evidence>
<dbReference type="SMART" id="SM00898">
    <property type="entry name" value="Fapy_DNA_glyco"/>
    <property type="match status" value="1"/>
</dbReference>
<dbReference type="InterPro" id="IPR035937">
    <property type="entry name" value="FPG_N"/>
</dbReference>
<evidence type="ECO:0000256" key="6">
    <source>
        <dbReference type="ARBA" id="ARBA00022763"/>
    </source>
</evidence>
<comment type="similarity">
    <text evidence="3">Belongs to the FPG family.</text>
</comment>
<keyword evidence="17" id="KW-1185">Reference proteome</keyword>
<keyword evidence="6" id="KW-0227">DNA damage</keyword>
<evidence type="ECO:0000313" key="17">
    <source>
        <dbReference type="Proteomes" id="UP000232227"/>
    </source>
</evidence>
<evidence type="ECO:0000256" key="10">
    <source>
        <dbReference type="ARBA" id="ARBA00023125"/>
    </source>
</evidence>
<evidence type="ECO:0000313" key="16">
    <source>
        <dbReference type="EMBL" id="ATG97557.1"/>
    </source>
</evidence>
<evidence type="ECO:0000256" key="13">
    <source>
        <dbReference type="ARBA" id="ARBA00023268"/>
    </source>
</evidence>
<dbReference type="InterPro" id="IPR015886">
    <property type="entry name" value="H2TH_FPG"/>
</dbReference>
<keyword evidence="11" id="KW-0234">DNA repair</keyword>
<dbReference type="EMBL" id="CP023668">
    <property type="protein sequence ID" value="ATG97557.1"/>
    <property type="molecule type" value="Genomic_DNA"/>
</dbReference>
<dbReference type="GO" id="GO:0140078">
    <property type="term" value="F:class I DNA-(apurinic or apyrimidinic site) endonuclease activity"/>
    <property type="evidence" value="ECO:0007669"/>
    <property type="project" value="UniProtKB-EC"/>
</dbReference>
<dbReference type="NCBIfam" id="TIGR00577">
    <property type="entry name" value="fpg"/>
    <property type="match status" value="1"/>
</dbReference>
<evidence type="ECO:0000256" key="14">
    <source>
        <dbReference type="ARBA" id="ARBA00023295"/>
    </source>
</evidence>
<accession>A0A291IS86</accession>
<keyword evidence="5" id="KW-0479">Metal-binding</keyword>